<accession>A0A0R3SG81</accession>
<proteinExistence type="predicted"/>
<protein>
    <submittedName>
        <fullName evidence="7">RNA-binding protein 19</fullName>
    </submittedName>
</protein>
<evidence type="ECO:0000313" key="7">
    <source>
        <dbReference type="WBParaSite" id="HDID_0000389301-mRNA-1"/>
    </source>
</evidence>
<dbReference type="SUPFAM" id="SSF54928">
    <property type="entry name" value="RNA-binding domain, RBD"/>
    <property type="match status" value="3"/>
</dbReference>
<reference evidence="5 6" key="2">
    <citation type="submission" date="2018-11" db="EMBL/GenBank/DDBJ databases">
        <authorList>
            <consortium name="Pathogen Informatics"/>
        </authorList>
    </citation>
    <scope>NUCLEOTIDE SEQUENCE [LARGE SCALE GENOMIC DNA]</scope>
</reference>
<dbReference type="EMBL" id="UYSG01001302">
    <property type="protein sequence ID" value="VDL40454.1"/>
    <property type="molecule type" value="Genomic_DNA"/>
</dbReference>
<sequence length="646" mass="73395">MSAEKFRVLMKNVSVNAKVSEIKKFFKPIRIKDAKILKRGVAVAYFKSKEDLDNALQKEGEIHGSIITILPYEDDLFTQIPKNAKSKPVFEAIPKDQLTTDIKETGRLYIRNLSYEAKEEELRELFEKFGDLSECHLCYDKKLQRSKGFAFVTYLFPDDAVTAFNKLDKTKFKNRLLHILPGKQSETNGEHTNDEGIREFDNENDRLIWTEFQQQRKAELKSLASVGHNWNALFMTPDAVATYLSAKYNVSKEELLNPSGKGSVAVRLAHGEAQLVQEIREYLERQGVRIDLLTSSSSSLPGGRRDKGEAKSSATNRVISGRIFLLKNLPVGSTQVDVEEIVKKKSRKGANSLDPPKRIIVPPLGITAILEYTLPQIARLAYHALAYEPYNDNILYVEWLPDDILRPREGHSEESKQTEQSKQVALKRSFLLKDQGNEVDPSKYFKFDDEIEEDGGTNGIQVDAIERMTSSNYNDEHPKATAALEVNKKDKKDKKSRKRRMQEQEEAKVAAQIEEENSKPSSKKTKQDKGEEEEFTIVQKPSETVSLSEESEQSTKKQSKPEQQITRILLVRNVSFQANQNELTEFFKPIGGLLKVRMPKKPSGGHRGFAFVEFASEDQARSAMATFGTDSHFMGRRLNIEYAKSL</sequence>
<name>A0A0R3SG81_HYMDI</name>
<dbReference type="SMART" id="SM00360">
    <property type="entry name" value="RRM"/>
    <property type="match status" value="3"/>
</dbReference>
<dbReference type="STRING" id="6216.A0A0R3SG81"/>
<dbReference type="InterPro" id="IPR012677">
    <property type="entry name" value="Nucleotide-bd_a/b_plait_sf"/>
</dbReference>
<keyword evidence="1 2" id="KW-0694">RNA-binding</keyword>
<dbReference type="InterPro" id="IPR035979">
    <property type="entry name" value="RBD_domain_sf"/>
</dbReference>
<dbReference type="GO" id="GO:0003723">
    <property type="term" value="F:RNA binding"/>
    <property type="evidence" value="ECO:0007669"/>
    <property type="project" value="UniProtKB-UniRule"/>
</dbReference>
<evidence type="ECO:0000256" key="3">
    <source>
        <dbReference type="SAM" id="MobiDB-lite"/>
    </source>
</evidence>
<dbReference type="WBParaSite" id="HDID_0000389301-mRNA-1">
    <property type="protein sequence ID" value="HDID_0000389301-mRNA-1"/>
    <property type="gene ID" value="HDID_0000389301"/>
</dbReference>
<dbReference type="Gene3D" id="3.30.70.330">
    <property type="match status" value="4"/>
</dbReference>
<feature type="region of interest" description="Disordered" evidence="3">
    <location>
        <begin position="470"/>
        <end position="563"/>
    </location>
</feature>
<evidence type="ECO:0000259" key="4">
    <source>
        <dbReference type="PROSITE" id="PS50102"/>
    </source>
</evidence>
<dbReference type="Proteomes" id="UP000274504">
    <property type="component" value="Unassembled WGS sequence"/>
</dbReference>
<dbReference type="Pfam" id="PF00076">
    <property type="entry name" value="RRM_1"/>
    <property type="match status" value="2"/>
</dbReference>
<dbReference type="AlphaFoldDB" id="A0A0R3SG81"/>
<feature type="domain" description="RRM" evidence="4">
    <location>
        <begin position="567"/>
        <end position="645"/>
    </location>
</feature>
<dbReference type="CDD" id="cd12320">
    <property type="entry name" value="RRM6_RBM19_RRM5_MRD1"/>
    <property type="match status" value="1"/>
</dbReference>
<evidence type="ECO:0000313" key="6">
    <source>
        <dbReference type="Proteomes" id="UP000274504"/>
    </source>
</evidence>
<reference evidence="7" key="1">
    <citation type="submission" date="2017-02" db="UniProtKB">
        <authorList>
            <consortium name="WormBaseParasite"/>
        </authorList>
    </citation>
    <scope>IDENTIFICATION</scope>
</reference>
<evidence type="ECO:0000256" key="2">
    <source>
        <dbReference type="PROSITE-ProRule" id="PRU00176"/>
    </source>
</evidence>
<dbReference type="InterPro" id="IPR000504">
    <property type="entry name" value="RRM_dom"/>
</dbReference>
<feature type="domain" description="RRM" evidence="4">
    <location>
        <begin position="106"/>
        <end position="184"/>
    </location>
</feature>
<evidence type="ECO:0000256" key="1">
    <source>
        <dbReference type="ARBA" id="ARBA00022884"/>
    </source>
</evidence>
<feature type="compositionally biased region" description="Basic residues" evidence="3">
    <location>
        <begin position="489"/>
        <end position="500"/>
    </location>
</feature>
<gene>
    <name evidence="5" type="ORF">HDID_LOCUS3891</name>
</gene>
<dbReference type="PROSITE" id="PS50102">
    <property type="entry name" value="RRM"/>
    <property type="match status" value="2"/>
</dbReference>
<evidence type="ECO:0000313" key="5">
    <source>
        <dbReference type="EMBL" id="VDL40454.1"/>
    </source>
</evidence>
<organism evidence="7">
    <name type="scientific">Hymenolepis diminuta</name>
    <name type="common">Rat tapeworm</name>
    <dbReference type="NCBI Taxonomy" id="6216"/>
    <lineage>
        <taxon>Eukaryota</taxon>
        <taxon>Metazoa</taxon>
        <taxon>Spiralia</taxon>
        <taxon>Lophotrochozoa</taxon>
        <taxon>Platyhelminthes</taxon>
        <taxon>Cestoda</taxon>
        <taxon>Eucestoda</taxon>
        <taxon>Cyclophyllidea</taxon>
        <taxon>Hymenolepididae</taxon>
        <taxon>Hymenolepis</taxon>
    </lineage>
</organism>
<dbReference type="PANTHER" id="PTHR10352">
    <property type="entry name" value="EUKARYOTIC TRANSLATION INITIATION FACTOR 3 SUBUNIT G"/>
    <property type="match status" value="1"/>
</dbReference>
<dbReference type="OrthoDB" id="439639at2759"/>